<dbReference type="PIRSF" id="PIRSF026508">
    <property type="entry name" value="TelA"/>
    <property type="match status" value="1"/>
</dbReference>
<gene>
    <name evidence="3" type="ORF">GX523_06220</name>
</gene>
<organism evidence="3 4">
    <name type="scientific">Desulfitobacterium dehalogenans</name>
    <dbReference type="NCBI Taxonomy" id="36854"/>
    <lineage>
        <taxon>Bacteria</taxon>
        <taxon>Bacillati</taxon>
        <taxon>Bacillota</taxon>
        <taxon>Clostridia</taxon>
        <taxon>Eubacteriales</taxon>
        <taxon>Desulfitobacteriaceae</taxon>
        <taxon>Desulfitobacterium</taxon>
    </lineage>
</organism>
<dbReference type="Pfam" id="PF05816">
    <property type="entry name" value="TelA"/>
    <property type="match status" value="1"/>
</dbReference>
<evidence type="ECO:0000256" key="1">
    <source>
        <dbReference type="ARBA" id="ARBA00005541"/>
    </source>
</evidence>
<protein>
    <submittedName>
        <fullName evidence="3">Toxic anion resistance protein</fullName>
    </submittedName>
</protein>
<accession>A0A7C7D4Y0</accession>
<dbReference type="EMBL" id="DUTF01000140">
    <property type="protein sequence ID" value="HHY26335.1"/>
    <property type="molecule type" value="Genomic_DNA"/>
</dbReference>
<name>A0A7C7D4Y0_9FIRM</name>
<dbReference type="PANTHER" id="PTHR38432:SF1">
    <property type="entry name" value="TELA-LIKE PROTEIN SAOUHSC_01408"/>
    <property type="match status" value="1"/>
</dbReference>
<dbReference type="PANTHER" id="PTHR38432">
    <property type="entry name" value="TELA-LIKE PROTEIN SAOUHSC_01408"/>
    <property type="match status" value="1"/>
</dbReference>
<sequence length="369" mass="40933">MAEIKLDFGNDVQASSAKIKDEPGSVSLTSLTTEEQKQVLEFVDKIDITDSNSIITYGSGAQTKLAKFADDTLQNVKTKDSGEAGKLLTDLVVTIKNFDATGESKGFLGNLFGKAKTEIDRLIARYSDVEVNIDKISSLLQAHRHTMLKDIAMYDEMYKMNLAYFKELTMYIVAGQEKIKEMHEKVLPALRERVAQSGDEAEAQKLNDLANAVNRFEKKVYDLQLSRQISLQMGPQIRLIQNNDAQLADKIQSSLVNSIPLWKNQMVLALGMANAKAALEAQIKVTDMTNELLKKNAEILKAGTLGVAKESERGIVSIETIKKVNQDLIEIINGVLDIQRKGKEERLAAESDLAAIESELKQTLLSIRQ</sequence>
<dbReference type="Proteomes" id="UP000553059">
    <property type="component" value="Unassembled WGS sequence"/>
</dbReference>
<comment type="caution">
    <text evidence="3">The sequence shown here is derived from an EMBL/GenBank/DDBJ whole genome shotgun (WGS) entry which is preliminary data.</text>
</comment>
<dbReference type="AlphaFoldDB" id="A0A7C7D4Y0"/>
<reference evidence="3 4" key="1">
    <citation type="journal article" date="2020" name="Biotechnol. Biofuels">
        <title>New insights from the biogas microbiome by comprehensive genome-resolved metagenomics of nearly 1600 species originating from multiple anaerobic digesters.</title>
        <authorList>
            <person name="Campanaro S."/>
            <person name="Treu L."/>
            <person name="Rodriguez-R L.M."/>
            <person name="Kovalovszki A."/>
            <person name="Ziels R.M."/>
            <person name="Maus I."/>
            <person name="Zhu X."/>
            <person name="Kougias P.G."/>
            <person name="Basile A."/>
            <person name="Luo G."/>
            <person name="Schluter A."/>
            <person name="Konstantinidis K.T."/>
            <person name="Angelidaki I."/>
        </authorList>
    </citation>
    <scope>NUCLEOTIDE SEQUENCE [LARGE SCALE GENOMIC DNA]</scope>
    <source>
        <strain evidence="3">AS05jafATM_4</strain>
    </source>
</reference>
<proteinExistence type="inferred from homology"/>
<comment type="similarity">
    <text evidence="1 2">Belongs to the TelA family.</text>
</comment>
<evidence type="ECO:0000256" key="2">
    <source>
        <dbReference type="PIRNR" id="PIRNR026508"/>
    </source>
</evidence>
<evidence type="ECO:0000313" key="3">
    <source>
        <dbReference type="EMBL" id="HHY26335.1"/>
    </source>
</evidence>
<dbReference type="InterPro" id="IPR008863">
    <property type="entry name" value="Toxic_anion-R_TelA"/>
</dbReference>
<evidence type="ECO:0000313" key="4">
    <source>
        <dbReference type="Proteomes" id="UP000553059"/>
    </source>
</evidence>